<dbReference type="EMBL" id="JBDIME010000009">
    <property type="protein sequence ID" value="MEN2790496.1"/>
    <property type="molecule type" value="Genomic_DNA"/>
</dbReference>
<name>A0ABU9Y3Z1_9SPHN</name>
<dbReference type="RefSeq" id="WP_343889285.1">
    <property type="nucleotide sequence ID" value="NZ_BAAAEH010000020.1"/>
</dbReference>
<gene>
    <name evidence="1" type="ORF">ABC974_12725</name>
</gene>
<evidence type="ECO:0000313" key="1">
    <source>
        <dbReference type="EMBL" id="MEN2790496.1"/>
    </source>
</evidence>
<evidence type="ECO:0000313" key="2">
    <source>
        <dbReference type="Proteomes" id="UP001419910"/>
    </source>
</evidence>
<organism evidence="1 2">
    <name type="scientific">Sphingomonas oligophenolica</name>
    <dbReference type="NCBI Taxonomy" id="301154"/>
    <lineage>
        <taxon>Bacteria</taxon>
        <taxon>Pseudomonadati</taxon>
        <taxon>Pseudomonadota</taxon>
        <taxon>Alphaproteobacteria</taxon>
        <taxon>Sphingomonadales</taxon>
        <taxon>Sphingomonadaceae</taxon>
        <taxon>Sphingomonas</taxon>
    </lineage>
</organism>
<protein>
    <submittedName>
        <fullName evidence="1">Uncharacterized protein</fullName>
    </submittedName>
</protein>
<comment type="caution">
    <text evidence="1">The sequence shown here is derived from an EMBL/GenBank/DDBJ whole genome shotgun (WGS) entry which is preliminary data.</text>
</comment>
<dbReference type="Proteomes" id="UP001419910">
    <property type="component" value="Unassembled WGS sequence"/>
</dbReference>
<sequence>MSAAQEFPVDLPGGPVGQDHGLRWTLMVLGVATASLALTNAVSIESWGADLPPSPGVARVVDDAGRWRATTDSAGLSAPRETLHRAWKRLEEARWPGQPSDELAAR</sequence>
<proteinExistence type="predicted"/>
<accession>A0ABU9Y3Z1</accession>
<keyword evidence="2" id="KW-1185">Reference proteome</keyword>
<reference evidence="1 2" key="1">
    <citation type="submission" date="2024-05" db="EMBL/GenBank/DDBJ databases">
        <authorList>
            <person name="Liu Q."/>
            <person name="Xin Y.-H."/>
        </authorList>
    </citation>
    <scope>NUCLEOTIDE SEQUENCE [LARGE SCALE GENOMIC DNA]</scope>
    <source>
        <strain evidence="1 2">CGMCC 1.10181</strain>
    </source>
</reference>